<evidence type="ECO:0000256" key="2">
    <source>
        <dbReference type="ARBA" id="ARBA00004141"/>
    </source>
</evidence>
<dbReference type="GO" id="GO:0016020">
    <property type="term" value="C:membrane"/>
    <property type="evidence" value="ECO:0007669"/>
    <property type="project" value="UniProtKB-SubCell"/>
</dbReference>
<reference evidence="12 13" key="1">
    <citation type="submission" date="2017-06" db="EMBL/GenBank/DDBJ databases">
        <title>Aedes aegypti genome working group (AGWG) sequencing and assembly.</title>
        <authorList>
            <consortium name="Aedes aegypti Genome Working Group (AGWG)"/>
            <person name="Matthews B.J."/>
        </authorList>
    </citation>
    <scope>NUCLEOTIDE SEQUENCE [LARGE SCALE GENOMIC DNA]</scope>
    <source>
        <strain evidence="12 13">LVP_AGWG</strain>
    </source>
</reference>
<dbReference type="Gene3D" id="3.60.21.10">
    <property type="match status" value="1"/>
</dbReference>
<protein>
    <recommendedName>
        <fullName evidence="10">Metallophosphoesterase 1 homolog</fullName>
    </recommendedName>
</protein>
<evidence type="ECO:0000256" key="6">
    <source>
        <dbReference type="ARBA" id="ARBA00022801"/>
    </source>
</evidence>
<keyword evidence="7" id="KW-1133">Transmembrane helix</keyword>
<evidence type="ECO:0000256" key="8">
    <source>
        <dbReference type="ARBA" id="ARBA00023136"/>
    </source>
</evidence>
<dbReference type="InterPro" id="IPR004843">
    <property type="entry name" value="Calcineurin-like_PHP"/>
</dbReference>
<keyword evidence="5" id="KW-0479">Metal-binding</keyword>
<evidence type="ECO:0000259" key="11">
    <source>
        <dbReference type="Pfam" id="PF00149"/>
    </source>
</evidence>
<gene>
    <name evidence="12" type="primary">5578838</name>
</gene>
<sequence length="373" mass="43194">MRLRNLLLRTLIGAICLLVFNEFIIYYLVLLQCQWPGSLRPVNGQEPVKVMLLADTHLLGPIHGHWFDKLRREWQMHRAFQSAMTLFRPEAVFILGDVFDEGNWVNQKEFDLYVERFRKLFHTPQGTTLYSIVGNHDIGFHYATHPYLVHRFEKTFNNTGVTMASVRGVNFVLINSIAMEGDGCQLCETAEKELRHVSTVFKCGRGIGQCKGVVKLEEYSRPVVMQHFPMYRDSDKDCKEHDAPKIESYRERWEVISKESTDLIGELLSPRLAFSGHSHHYCFVEKNRLGIEEYTLPSFSWRNKNDPSFILAKISQTEHEVSRCMMPVETTVVKLYLIGGILLVLGSIFRLVKYLCHLSAFLNARKKYSKLAK</sequence>
<evidence type="ECO:0000256" key="9">
    <source>
        <dbReference type="ARBA" id="ARBA00023211"/>
    </source>
</evidence>
<dbReference type="PANTHER" id="PTHR13315">
    <property type="entry name" value="METALLO PHOSPHOESTERASE RELATED"/>
    <property type="match status" value="1"/>
</dbReference>
<dbReference type="GO" id="GO:0006506">
    <property type="term" value="P:GPI anchor biosynthetic process"/>
    <property type="evidence" value="ECO:0007669"/>
    <property type="project" value="InterPro"/>
</dbReference>
<dbReference type="InterPro" id="IPR033308">
    <property type="entry name" value="PGAP5/Cdc1/Ted1"/>
</dbReference>
<keyword evidence="13" id="KW-1185">Reference proteome</keyword>
<reference evidence="12" key="2">
    <citation type="submission" date="2020-05" db="UniProtKB">
        <authorList>
            <consortium name="EnsemblMetazoa"/>
        </authorList>
    </citation>
    <scope>IDENTIFICATION</scope>
    <source>
        <strain evidence="12">LVP_AGWG</strain>
    </source>
</reference>
<keyword evidence="4" id="KW-0812">Transmembrane</keyword>
<dbReference type="FunCoup" id="A0A1S4G0A0">
    <property type="interactions" value="796"/>
</dbReference>
<dbReference type="SUPFAM" id="SSF56300">
    <property type="entry name" value="Metallo-dependent phosphatases"/>
    <property type="match status" value="1"/>
</dbReference>
<accession>A0A1S4G0A0</accession>
<evidence type="ECO:0000256" key="1">
    <source>
        <dbReference type="ARBA" id="ARBA00001936"/>
    </source>
</evidence>
<dbReference type="EnsemblMetazoa" id="AAEL013879-RA">
    <property type="protein sequence ID" value="AAEL013879-PA"/>
    <property type="gene ID" value="AAEL013879"/>
</dbReference>
<comment type="subcellular location">
    <subcellularLocation>
        <location evidence="2">Membrane</location>
        <topology evidence="2">Multi-pass membrane protein</topology>
    </subcellularLocation>
</comment>
<dbReference type="PANTHER" id="PTHR13315:SF0">
    <property type="entry name" value="METALLOPHOSPHOESTERASE 1"/>
    <property type="match status" value="1"/>
</dbReference>
<dbReference type="GO" id="GO:0016787">
    <property type="term" value="F:hydrolase activity"/>
    <property type="evidence" value="ECO:0007669"/>
    <property type="project" value="UniProtKB-KW"/>
</dbReference>
<dbReference type="Proteomes" id="UP000008820">
    <property type="component" value="Chromosome 2"/>
</dbReference>
<feature type="domain" description="Calcineurin-like phosphoesterase" evidence="11">
    <location>
        <begin position="49"/>
        <end position="281"/>
    </location>
</feature>
<dbReference type="AlphaFoldDB" id="A0A1S4G0A0"/>
<evidence type="ECO:0000313" key="13">
    <source>
        <dbReference type="Proteomes" id="UP000008820"/>
    </source>
</evidence>
<proteinExistence type="inferred from homology"/>
<dbReference type="InterPro" id="IPR029052">
    <property type="entry name" value="Metallo-depent_PP-like"/>
</dbReference>
<evidence type="ECO:0000256" key="4">
    <source>
        <dbReference type="ARBA" id="ARBA00022692"/>
    </source>
</evidence>
<dbReference type="Pfam" id="PF00149">
    <property type="entry name" value="Metallophos"/>
    <property type="match status" value="1"/>
</dbReference>
<name>A0A1S4G0A0_AEDAE</name>
<evidence type="ECO:0000256" key="5">
    <source>
        <dbReference type="ARBA" id="ARBA00022723"/>
    </source>
</evidence>
<dbReference type="FunFam" id="3.60.21.10:FF:000081">
    <property type="entry name" value="Metallophosphoesterase 1 homolog"/>
    <property type="match status" value="1"/>
</dbReference>
<organism evidence="12 13">
    <name type="scientific">Aedes aegypti</name>
    <name type="common">Yellowfever mosquito</name>
    <name type="synonym">Culex aegypti</name>
    <dbReference type="NCBI Taxonomy" id="7159"/>
    <lineage>
        <taxon>Eukaryota</taxon>
        <taxon>Metazoa</taxon>
        <taxon>Ecdysozoa</taxon>
        <taxon>Arthropoda</taxon>
        <taxon>Hexapoda</taxon>
        <taxon>Insecta</taxon>
        <taxon>Pterygota</taxon>
        <taxon>Neoptera</taxon>
        <taxon>Endopterygota</taxon>
        <taxon>Diptera</taxon>
        <taxon>Nematocera</taxon>
        <taxon>Culicoidea</taxon>
        <taxon>Culicidae</taxon>
        <taxon>Culicinae</taxon>
        <taxon>Aedini</taxon>
        <taxon>Aedes</taxon>
        <taxon>Stegomyia</taxon>
    </lineage>
</organism>
<comment type="similarity">
    <text evidence="3">Belongs to the metallophosphoesterase superfamily. MPPE1 family.</text>
</comment>
<dbReference type="OrthoDB" id="7663298at2759"/>
<dbReference type="GO" id="GO:0046872">
    <property type="term" value="F:metal ion binding"/>
    <property type="evidence" value="ECO:0007669"/>
    <property type="project" value="UniProtKB-KW"/>
</dbReference>
<comment type="cofactor">
    <cofactor evidence="1">
        <name>Mn(2+)</name>
        <dbReference type="ChEBI" id="CHEBI:29035"/>
    </cofactor>
</comment>
<evidence type="ECO:0000256" key="7">
    <source>
        <dbReference type="ARBA" id="ARBA00022989"/>
    </source>
</evidence>
<keyword evidence="9" id="KW-0464">Manganese</keyword>
<evidence type="ECO:0000256" key="10">
    <source>
        <dbReference type="ARBA" id="ARBA00074873"/>
    </source>
</evidence>
<keyword evidence="6" id="KW-0378">Hydrolase</keyword>
<evidence type="ECO:0000256" key="3">
    <source>
        <dbReference type="ARBA" id="ARBA00008895"/>
    </source>
</evidence>
<dbReference type="InParanoid" id="A0A1S4G0A0"/>
<evidence type="ECO:0000313" key="12">
    <source>
        <dbReference type="EnsemblMetazoa" id="AAEL013879-PA"/>
    </source>
</evidence>
<keyword evidence="8" id="KW-0472">Membrane</keyword>
<dbReference type="VEuPathDB" id="VectorBase:AAEL013879"/>